<name>A0A917CTP3_9BACL</name>
<sequence>MVLAAGVGAEVEGSHRQEYYIQKELQYLEKYLLRQALQGKSYLY</sequence>
<reference evidence="1" key="1">
    <citation type="journal article" date="2014" name="Int. J. Syst. Evol. Microbiol.">
        <title>Complete genome sequence of Corynebacterium casei LMG S-19264T (=DSM 44701T), isolated from a smear-ripened cheese.</title>
        <authorList>
            <consortium name="US DOE Joint Genome Institute (JGI-PGF)"/>
            <person name="Walter F."/>
            <person name="Albersmeier A."/>
            <person name="Kalinowski J."/>
            <person name="Ruckert C."/>
        </authorList>
    </citation>
    <scope>NUCLEOTIDE SEQUENCE</scope>
    <source>
        <strain evidence="1">CGMCC 1.16134</strain>
    </source>
</reference>
<reference evidence="1" key="2">
    <citation type="submission" date="2020-09" db="EMBL/GenBank/DDBJ databases">
        <authorList>
            <person name="Sun Q."/>
            <person name="Zhou Y."/>
        </authorList>
    </citation>
    <scope>NUCLEOTIDE SEQUENCE</scope>
    <source>
        <strain evidence="1">CGMCC 1.16134</strain>
    </source>
</reference>
<accession>A0A917CTP3</accession>
<keyword evidence="2" id="KW-1185">Reference proteome</keyword>
<gene>
    <name evidence="1" type="ORF">GCM10010912_47600</name>
</gene>
<dbReference type="EMBL" id="BMKR01000025">
    <property type="protein sequence ID" value="GGF97323.1"/>
    <property type="molecule type" value="Genomic_DNA"/>
</dbReference>
<evidence type="ECO:0000313" key="1">
    <source>
        <dbReference type="EMBL" id="GGF97323.1"/>
    </source>
</evidence>
<organism evidence="1 2">
    <name type="scientific">Paenibacillus albidus</name>
    <dbReference type="NCBI Taxonomy" id="2041023"/>
    <lineage>
        <taxon>Bacteria</taxon>
        <taxon>Bacillati</taxon>
        <taxon>Bacillota</taxon>
        <taxon>Bacilli</taxon>
        <taxon>Bacillales</taxon>
        <taxon>Paenibacillaceae</taxon>
        <taxon>Paenibacillus</taxon>
    </lineage>
</organism>
<dbReference type="Proteomes" id="UP000637643">
    <property type="component" value="Unassembled WGS sequence"/>
</dbReference>
<proteinExistence type="predicted"/>
<dbReference type="AlphaFoldDB" id="A0A917CTP3"/>
<evidence type="ECO:0000313" key="2">
    <source>
        <dbReference type="Proteomes" id="UP000637643"/>
    </source>
</evidence>
<protein>
    <submittedName>
        <fullName evidence="1">Uncharacterized protein</fullName>
    </submittedName>
</protein>
<comment type="caution">
    <text evidence="1">The sequence shown here is derived from an EMBL/GenBank/DDBJ whole genome shotgun (WGS) entry which is preliminary data.</text>
</comment>